<name>A0ABW0M0C0_9BACL</name>
<proteinExistence type="predicted"/>
<evidence type="ECO:0000313" key="2">
    <source>
        <dbReference type="EMBL" id="MFC5471249.1"/>
    </source>
</evidence>
<protein>
    <submittedName>
        <fullName evidence="2">DUF559 domain-containing protein</fullName>
    </submittedName>
</protein>
<feature type="domain" description="DUF559" evidence="1">
    <location>
        <begin position="65"/>
        <end position="132"/>
    </location>
</feature>
<evidence type="ECO:0000259" key="1">
    <source>
        <dbReference type="Pfam" id="PF04480"/>
    </source>
</evidence>
<dbReference type="EMBL" id="JBHSMH010000091">
    <property type="protein sequence ID" value="MFC5471249.1"/>
    <property type="molecule type" value="Genomic_DNA"/>
</dbReference>
<keyword evidence="3" id="KW-1185">Reference proteome</keyword>
<organism evidence="2 3">
    <name type="scientific">Cohnella suwonensis</name>
    <dbReference type="NCBI Taxonomy" id="696072"/>
    <lineage>
        <taxon>Bacteria</taxon>
        <taxon>Bacillati</taxon>
        <taxon>Bacillota</taxon>
        <taxon>Bacilli</taxon>
        <taxon>Bacillales</taxon>
        <taxon>Paenibacillaceae</taxon>
        <taxon>Cohnella</taxon>
    </lineage>
</organism>
<evidence type="ECO:0000313" key="3">
    <source>
        <dbReference type="Proteomes" id="UP001596105"/>
    </source>
</evidence>
<dbReference type="RefSeq" id="WP_209744729.1">
    <property type="nucleotide sequence ID" value="NZ_JBHSMH010000091.1"/>
</dbReference>
<accession>A0ABW0M0C0</accession>
<dbReference type="Pfam" id="PF04480">
    <property type="entry name" value="DUF559"/>
    <property type="match status" value="1"/>
</dbReference>
<sequence length="223" mass="25966">MGFEQSHAEFIEHHLGARTGERRGRLERGHSHGEKLFLENVWCPLYGNFDGLHPEFEIVDFRGKSYFADFMFRMGFLKFVIEIKGFNSHVKEMDRHKFCADANRELYMQGLGYRVLSVAYDSIANHPEQVVVLFRMILSQFQSTLASPDVRMGVFEKEIVRLALTLPRRIRPKDVESHFPANHRTAVAWLRAMVAKGWLSPVHAHPGSKVLEYELRQDRLSFF</sequence>
<gene>
    <name evidence="2" type="ORF">ACFPPD_21400</name>
</gene>
<reference evidence="3" key="1">
    <citation type="journal article" date="2019" name="Int. J. Syst. Evol. Microbiol.">
        <title>The Global Catalogue of Microorganisms (GCM) 10K type strain sequencing project: providing services to taxonomists for standard genome sequencing and annotation.</title>
        <authorList>
            <consortium name="The Broad Institute Genomics Platform"/>
            <consortium name="The Broad Institute Genome Sequencing Center for Infectious Disease"/>
            <person name="Wu L."/>
            <person name="Ma J."/>
        </authorList>
    </citation>
    <scope>NUCLEOTIDE SEQUENCE [LARGE SCALE GENOMIC DNA]</scope>
    <source>
        <strain evidence="3">CCUG 57113</strain>
    </source>
</reference>
<dbReference type="Proteomes" id="UP001596105">
    <property type="component" value="Unassembled WGS sequence"/>
</dbReference>
<dbReference type="InterPro" id="IPR007569">
    <property type="entry name" value="DUF559"/>
</dbReference>
<comment type="caution">
    <text evidence="2">The sequence shown here is derived from an EMBL/GenBank/DDBJ whole genome shotgun (WGS) entry which is preliminary data.</text>
</comment>